<dbReference type="InterPro" id="IPR029058">
    <property type="entry name" value="AB_hydrolase_fold"/>
</dbReference>
<dbReference type="SUPFAM" id="SSF53474">
    <property type="entry name" value="alpha/beta-Hydrolases"/>
    <property type="match status" value="1"/>
</dbReference>
<dbReference type="EMBL" id="KZ293483">
    <property type="protein sequence ID" value="PBK60697.1"/>
    <property type="molecule type" value="Genomic_DNA"/>
</dbReference>
<gene>
    <name evidence="1" type="ORF">ARMSODRAFT_1026283</name>
</gene>
<dbReference type="Proteomes" id="UP000218334">
    <property type="component" value="Unassembled WGS sequence"/>
</dbReference>
<keyword evidence="2" id="KW-1185">Reference proteome</keyword>
<sequence>MATIPILPPVFSVHLALWAVNTSPLRMALTSGLMLPVLHGNRLSSLFMTRRHGRSDQPESEVAYISARHAEDFHTVCTTFNVTAPIALSWSFGGLIVPDVLSRSLTLYITGHHQTNALKKFVDAFVAPNNLGMVSFEDRCTWMGSATNMNIATGSFSLSRTQDETALLRVSKELPILCIQATEDATMELEKHEEFMKQNFGDNFDYRRLPGAGHLPFYELPDVVNPMILQFVRRCIRLQLRSSSSYFWTYEDCYSNFGFSDEAGGIPLTGAIPTGPETRNSHSHFRLGRFRHSSWREVSHVPVSSSLKQPKRH</sequence>
<accession>A0A2H3B7W1</accession>
<evidence type="ECO:0000313" key="2">
    <source>
        <dbReference type="Proteomes" id="UP000218334"/>
    </source>
</evidence>
<proteinExistence type="predicted"/>
<dbReference type="STRING" id="1076256.A0A2H3B7W1"/>
<evidence type="ECO:0000313" key="1">
    <source>
        <dbReference type="EMBL" id="PBK60697.1"/>
    </source>
</evidence>
<dbReference type="AlphaFoldDB" id="A0A2H3B7W1"/>
<protein>
    <recommendedName>
        <fullName evidence="3">Alpha/beta-hydrolase</fullName>
    </recommendedName>
</protein>
<dbReference type="Gene3D" id="3.40.50.1820">
    <property type="entry name" value="alpha/beta hydrolase"/>
    <property type="match status" value="1"/>
</dbReference>
<evidence type="ECO:0008006" key="3">
    <source>
        <dbReference type="Google" id="ProtNLM"/>
    </source>
</evidence>
<name>A0A2H3B7W1_9AGAR</name>
<organism evidence="1 2">
    <name type="scientific">Armillaria solidipes</name>
    <dbReference type="NCBI Taxonomy" id="1076256"/>
    <lineage>
        <taxon>Eukaryota</taxon>
        <taxon>Fungi</taxon>
        <taxon>Dikarya</taxon>
        <taxon>Basidiomycota</taxon>
        <taxon>Agaricomycotina</taxon>
        <taxon>Agaricomycetes</taxon>
        <taxon>Agaricomycetidae</taxon>
        <taxon>Agaricales</taxon>
        <taxon>Marasmiineae</taxon>
        <taxon>Physalacriaceae</taxon>
        <taxon>Armillaria</taxon>
    </lineage>
</organism>
<reference evidence="2" key="1">
    <citation type="journal article" date="2017" name="Nat. Ecol. Evol.">
        <title>Genome expansion and lineage-specific genetic innovations in the forest pathogenic fungi Armillaria.</title>
        <authorList>
            <person name="Sipos G."/>
            <person name="Prasanna A.N."/>
            <person name="Walter M.C."/>
            <person name="O'Connor E."/>
            <person name="Balint B."/>
            <person name="Krizsan K."/>
            <person name="Kiss B."/>
            <person name="Hess J."/>
            <person name="Varga T."/>
            <person name="Slot J."/>
            <person name="Riley R."/>
            <person name="Boka B."/>
            <person name="Rigling D."/>
            <person name="Barry K."/>
            <person name="Lee J."/>
            <person name="Mihaltcheva S."/>
            <person name="LaButti K."/>
            <person name="Lipzen A."/>
            <person name="Waldron R."/>
            <person name="Moloney N.M."/>
            <person name="Sperisen C."/>
            <person name="Kredics L."/>
            <person name="Vagvoelgyi C."/>
            <person name="Patrignani A."/>
            <person name="Fitzpatrick D."/>
            <person name="Nagy I."/>
            <person name="Doyle S."/>
            <person name="Anderson J.B."/>
            <person name="Grigoriev I.V."/>
            <person name="Gueldener U."/>
            <person name="Muensterkoetter M."/>
            <person name="Nagy L.G."/>
        </authorList>
    </citation>
    <scope>NUCLEOTIDE SEQUENCE [LARGE SCALE GENOMIC DNA]</scope>
    <source>
        <strain evidence="2">28-4</strain>
    </source>
</reference>